<keyword evidence="3" id="KW-1185">Reference proteome</keyword>
<feature type="compositionally biased region" description="Low complexity" evidence="1">
    <location>
        <begin position="90"/>
        <end position="113"/>
    </location>
</feature>
<evidence type="ECO:0000313" key="2">
    <source>
        <dbReference type="EMBL" id="KAL2068879.1"/>
    </source>
</evidence>
<evidence type="ECO:0000256" key="1">
    <source>
        <dbReference type="SAM" id="MobiDB-lite"/>
    </source>
</evidence>
<feature type="region of interest" description="Disordered" evidence="1">
    <location>
        <begin position="1"/>
        <end position="51"/>
    </location>
</feature>
<accession>A0ABR4CGK3</accession>
<gene>
    <name evidence="2" type="ORF">VTL71DRAFT_15217</name>
</gene>
<reference evidence="2 3" key="1">
    <citation type="journal article" date="2024" name="Commun. Biol.">
        <title>Comparative genomic analysis of thermophilic fungi reveals convergent evolutionary adaptations and gene losses.</title>
        <authorList>
            <person name="Steindorff A.S."/>
            <person name="Aguilar-Pontes M.V."/>
            <person name="Robinson A.J."/>
            <person name="Andreopoulos B."/>
            <person name="LaButti K."/>
            <person name="Kuo A."/>
            <person name="Mondo S."/>
            <person name="Riley R."/>
            <person name="Otillar R."/>
            <person name="Haridas S."/>
            <person name="Lipzen A."/>
            <person name="Grimwood J."/>
            <person name="Schmutz J."/>
            <person name="Clum A."/>
            <person name="Reid I.D."/>
            <person name="Moisan M.C."/>
            <person name="Butler G."/>
            <person name="Nguyen T.T.M."/>
            <person name="Dewar K."/>
            <person name="Conant G."/>
            <person name="Drula E."/>
            <person name="Henrissat B."/>
            <person name="Hansel C."/>
            <person name="Singer S."/>
            <person name="Hutchinson M.I."/>
            <person name="de Vries R.P."/>
            <person name="Natvig D.O."/>
            <person name="Powell A.J."/>
            <person name="Tsang A."/>
            <person name="Grigoriev I.V."/>
        </authorList>
    </citation>
    <scope>NUCLEOTIDE SEQUENCE [LARGE SCALE GENOMIC DNA]</scope>
    <source>
        <strain evidence="2 3">CBS 494.80</strain>
    </source>
</reference>
<dbReference type="Pfam" id="PF14618">
    <property type="entry name" value="DUF4452"/>
    <property type="match status" value="1"/>
</dbReference>
<feature type="compositionally biased region" description="Polar residues" evidence="1">
    <location>
        <begin position="160"/>
        <end position="175"/>
    </location>
</feature>
<dbReference type="PANTHER" id="PTHR39615:SF1">
    <property type="entry name" value="YALI0E17897P"/>
    <property type="match status" value="1"/>
</dbReference>
<dbReference type="PANTHER" id="PTHR39615">
    <property type="entry name" value="YALI0E17897P"/>
    <property type="match status" value="1"/>
</dbReference>
<feature type="compositionally biased region" description="Polar residues" evidence="1">
    <location>
        <begin position="114"/>
        <end position="129"/>
    </location>
</feature>
<dbReference type="InterPro" id="IPR027915">
    <property type="entry name" value="DUF4452"/>
</dbReference>
<comment type="caution">
    <text evidence="2">The sequence shown here is derived from an EMBL/GenBank/DDBJ whole genome shotgun (WGS) entry which is preliminary data.</text>
</comment>
<organism evidence="2 3">
    <name type="scientific">Oculimacula yallundae</name>
    <dbReference type="NCBI Taxonomy" id="86028"/>
    <lineage>
        <taxon>Eukaryota</taxon>
        <taxon>Fungi</taxon>
        <taxon>Dikarya</taxon>
        <taxon>Ascomycota</taxon>
        <taxon>Pezizomycotina</taxon>
        <taxon>Leotiomycetes</taxon>
        <taxon>Helotiales</taxon>
        <taxon>Ploettnerulaceae</taxon>
        <taxon>Oculimacula</taxon>
    </lineage>
</organism>
<protein>
    <submittedName>
        <fullName evidence="2">Uncharacterized protein</fullName>
    </submittedName>
</protein>
<dbReference type="Proteomes" id="UP001595075">
    <property type="component" value="Unassembled WGS sequence"/>
</dbReference>
<dbReference type="EMBL" id="JAZHXI010000008">
    <property type="protein sequence ID" value="KAL2068879.1"/>
    <property type="molecule type" value="Genomic_DNA"/>
</dbReference>
<evidence type="ECO:0000313" key="3">
    <source>
        <dbReference type="Proteomes" id="UP001595075"/>
    </source>
</evidence>
<feature type="region of interest" description="Disordered" evidence="1">
    <location>
        <begin position="160"/>
        <end position="186"/>
    </location>
</feature>
<feature type="compositionally biased region" description="Polar residues" evidence="1">
    <location>
        <begin position="1"/>
        <end position="19"/>
    </location>
</feature>
<proteinExistence type="predicted"/>
<feature type="region of interest" description="Disordered" evidence="1">
    <location>
        <begin position="90"/>
        <end position="129"/>
    </location>
</feature>
<name>A0ABR4CGK3_9HELO</name>
<sequence length="186" mass="20491">MSSFYHYNTHQHPTAANAQSASSSHHSGRGRRAPRLSQNAHKQFRGGARKELEEAAVVTSFRQRFEAGRSFDLDDDLEFCPNLLTESDMVSIHSSSSDRSSLSSGSPESSPQSHQVAPDSNFTLNSNSVPYMPSYQSQPTSLKLHQPAATRVRNAIPIVNPSTGMSMASPPQSVSPARMQHLNRRW</sequence>